<keyword evidence="6" id="KW-0695">RNA-directed DNA polymerase</keyword>
<keyword evidence="10" id="KW-1185">Reference proteome</keyword>
<keyword evidence="1" id="KW-0808">Transferase</keyword>
<dbReference type="Gene3D" id="1.10.340.70">
    <property type="match status" value="1"/>
</dbReference>
<dbReference type="Gene3D" id="3.10.10.10">
    <property type="entry name" value="HIV Type 1 Reverse Transcriptase, subunit A, domain 1"/>
    <property type="match status" value="1"/>
</dbReference>
<feature type="compositionally biased region" description="Pro residues" evidence="7">
    <location>
        <begin position="1"/>
        <end position="10"/>
    </location>
</feature>
<keyword evidence="4" id="KW-0255">Endonuclease</keyword>
<name>A0ABQ5IK74_9ASTR</name>
<comment type="caution">
    <text evidence="9">The sequence shown here is derived from an EMBL/GenBank/DDBJ whole genome shotgun (WGS) entry which is preliminary data.</text>
</comment>
<dbReference type="EMBL" id="BQNB010020830">
    <property type="protein sequence ID" value="GJU00085.1"/>
    <property type="molecule type" value="Genomic_DNA"/>
</dbReference>
<evidence type="ECO:0000313" key="9">
    <source>
        <dbReference type="EMBL" id="GJU00085.1"/>
    </source>
</evidence>
<evidence type="ECO:0000256" key="5">
    <source>
        <dbReference type="ARBA" id="ARBA00022801"/>
    </source>
</evidence>
<evidence type="ECO:0000313" key="10">
    <source>
        <dbReference type="Proteomes" id="UP001151760"/>
    </source>
</evidence>
<dbReference type="Pfam" id="PF17921">
    <property type="entry name" value="Integrase_H2C2"/>
    <property type="match status" value="1"/>
</dbReference>
<keyword evidence="3" id="KW-0540">Nuclease</keyword>
<evidence type="ECO:0000256" key="3">
    <source>
        <dbReference type="ARBA" id="ARBA00022722"/>
    </source>
</evidence>
<dbReference type="InterPro" id="IPR050951">
    <property type="entry name" value="Retrovirus_Pol_polyprotein"/>
</dbReference>
<dbReference type="PANTHER" id="PTHR37984:SF5">
    <property type="entry name" value="PROTEIN NYNRIN-LIKE"/>
    <property type="match status" value="1"/>
</dbReference>
<evidence type="ECO:0000256" key="7">
    <source>
        <dbReference type="SAM" id="MobiDB-lite"/>
    </source>
</evidence>
<evidence type="ECO:0000256" key="1">
    <source>
        <dbReference type="ARBA" id="ARBA00022679"/>
    </source>
</evidence>
<dbReference type="SUPFAM" id="SSF56672">
    <property type="entry name" value="DNA/RNA polymerases"/>
    <property type="match status" value="1"/>
</dbReference>
<dbReference type="InterPro" id="IPR041373">
    <property type="entry name" value="RT_RNaseH"/>
</dbReference>
<evidence type="ECO:0000256" key="4">
    <source>
        <dbReference type="ARBA" id="ARBA00022759"/>
    </source>
</evidence>
<sequence length="781" mass="89803">MSATSPPPSQPLRLFRPRLPPTLTTTIVKTTLSTTAAHAPTSSSNHHTQTHPATNPYQSDNTNSMNSPHQYLHTLPLRTNHPSPPVPTFSHRDSHHINRVSMCVCHGSATTQKGCVCRGFMAANESALVGIIAPARTSSRLEKIEFGIEFISGAEPTQRLRITSIDSRLGVQPWGAPVLFVKKKDGSMRLCIDYRELNRITIRNRYPLPRIDDLFDQLQGAKYFSKIDLRSGYHQLRVREQDISKTAFRTRYGHYEFLVMPFGLTNAPAVFMDLMNRIFHEYLDKFVIVFIDDILVYSKSEEEHERHLRIVLEILRQKKLYAKFSKCEFWLQQVAFLGHIVSADGIIMDPSKVEAITKWPRPTTVTEVRSFLGLAGYYRRFVEGFSRLALPLTQLMRKGEKFVWTDERQESFEELKRRLVSAPILTLPSGSGGFQIYSDASKKGLGCVLMQHGKVIAYASRQLKPYEVNYPTHDLELAAVVFALKIWRHYLYGEACDIFTDHKSLKYIFTQRELNMRQRRWLELLKDYDTNIQYHPGKANVVADALSQKSGMIACFDSMILHDLERLDVELCVRGSGGYWASMRIESNLMLQIKEAQRDDGELWAIVQNVEDGKHTEFSVDDDGVVWFEDRLCVPNDQALREKVMTEAHSSPFTIHPGSTKMYRDLKQYFWWNGMKQDVATLPTTKKKGTHDAIWVVVETLTPKSAHKFYPSGRLCVLTEIRSLRLSFERITDRAWGTRLNELEKEKERLIEGAENFIRGNSYNTDMKRGLDRRKTGRRIL</sequence>
<keyword evidence="2" id="KW-0548">Nucleotidyltransferase</keyword>
<evidence type="ECO:0000256" key="2">
    <source>
        <dbReference type="ARBA" id="ARBA00022695"/>
    </source>
</evidence>
<feature type="region of interest" description="Disordered" evidence="7">
    <location>
        <begin position="1"/>
        <end position="21"/>
    </location>
</feature>
<feature type="compositionally biased region" description="Polar residues" evidence="7">
    <location>
        <begin position="50"/>
        <end position="69"/>
    </location>
</feature>
<dbReference type="CDD" id="cd01647">
    <property type="entry name" value="RT_LTR"/>
    <property type="match status" value="1"/>
</dbReference>
<dbReference type="PROSITE" id="PS50878">
    <property type="entry name" value="RT_POL"/>
    <property type="match status" value="1"/>
</dbReference>
<feature type="region of interest" description="Disordered" evidence="7">
    <location>
        <begin position="35"/>
        <end position="93"/>
    </location>
</feature>
<proteinExistence type="predicted"/>
<keyword evidence="5" id="KW-0378">Hydrolase</keyword>
<gene>
    <name evidence="9" type="ORF">Tco_1110423</name>
</gene>
<dbReference type="InterPro" id="IPR043502">
    <property type="entry name" value="DNA/RNA_pol_sf"/>
</dbReference>
<reference evidence="9" key="2">
    <citation type="submission" date="2022-01" db="EMBL/GenBank/DDBJ databases">
        <authorList>
            <person name="Yamashiro T."/>
            <person name="Shiraishi A."/>
            <person name="Satake H."/>
            <person name="Nakayama K."/>
        </authorList>
    </citation>
    <scope>NUCLEOTIDE SEQUENCE</scope>
</reference>
<protein>
    <submittedName>
        <fullName evidence="9">Nucleotidyltransferase, ribonuclease H</fullName>
    </submittedName>
</protein>
<dbReference type="Pfam" id="PF17917">
    <property type="entry name" value="RT_RNaseH"/>
    <property type="match status" value="1"/>
</dbReference>
<dbReference type="InterPro" id="IPR041588">
    <property type="entry name" value="Integrase_H2C2"/>
</dbReference>
<dbReference type="Proteomes" id="UP001151760">
    <property type="component" value="Unassembled WGS sequence"/>
</dbReference>
<dbReference type="Gene3D" id="3.30.70.270">
    <property type="match status" value="2"/>
</dbReference>
<evidence type="ECO:0000256" key="6">
    <source>
        <dbReference type="ARBA" id="ARBA00022918"/>
    </source>
</evidence>
<organism evidence="9 10">
    <name type="scientific">Tanacetum coccineum</name>
    <dbReference type="NCBI Taxonomy" id="301880"/>
    <lineage>
        <taxon>Eukaryota</taxon>
        <taxon>Viridiplantae</taxon>
        <taxon>Streptophyta</taxon>
        <taxon>Embryophyta</taxon>
        <taxon>Tracheophyta</taxon>
        <taxon>Spermatophyta</taxon>
        <taxon>Magnoliopsida</taxon>
        <taxon>eudicotyledons</taxon>
        <taxon>Gunneridae</taxon>
        <taxon>Pentapetalae</taxon>
        <taxon>asterids</taxon>
        <taxon>campanulids</taxon>
        <taxon>Asterales</taxon>
        <taxon>Asteraceae</taxon>
        <taxon>Asteroideae</taxon>
        <taxon>Anthemideae</taxon>
        <taxon>Anthemidinae</taxon>
        <taxon>Tanacetum</taxon>
    </lineage>
</organism>
<dbReference type="PANTHER" id="PTHR37984">
    <property type="entry name" value="PROTEIN CBG26694"/>
    <property type="match status" value="1"/>
</dbReference>
<dbReference type="Pfam" id="PF00078">
    <property type="entry name" value="RVT_1"/>
    <property type="match status" value="1"/>
</dbReference>
<dbReference type="InterPro" id="IPR000477">
    <property type="entry name" value="RT_dom"/>
</dbReference>
<evidence type="ECO:0000259" key="8">
    <source>
        <dbReference type="PROSITE" id="PS50878"/>
    </source>
</evidence>
<dbReference type="InterPro" id="IPR043128">
    <property type="entry name" value="Rev_trsase/Diguanyl_cyclase"/>
</dbReference>
<reference evidence="9" key="1">
    <citation type="journal article" date="2022" name="Int. J. Mol. Sci.">
        <title>Draft Genome of Tanacetum Coccineum: Genomic Comparison of Closely Related Tanacetum-Family Plants.</title>
        <authorList>
            <person name="Yamashiro T."/>
            <person name="Shiraishi A."/>
            <person name="Nakayama K."/>
            <person name="Satake H."/>
        </authorList>
    </citation>
    <scope>NUCLEOTIDE SEQUENCE</scope>
</reference>
<accession>A0ABQ5IK74</accession>
<feature type="domain" description="Reverse transcriptase" evidence="8">
    <location>
        <begin position="162"/>
        <end position="341"/>
    </location>
</feature>
<feature type="compositionally biased region" description="Low complexity" evidence="7">
    <location>
        <begin position="35"/>
        <end position="47"/>
    </location>
</feature>
<dbReference type="CDD" id="cd09274">
    <property type="entry name" value="RNase_HI_RT_Ty3"/>
    <property type="match status" value="1"/>
</dbReference>